<dbReference type="PROSITE" id="PS50106">
    <property type="entry name" value="PDZ"/>
    <property type="match status" value="1"/>
</dbReference>
<reference evidence="8 9" key="1">
    <citation type="submission" date="2013-12" db="EMBL/GenBank/DDBJ databases">
        <authorList>
            <consortium name="DOE Joint Genome Institute"/>
            <person name="Smidt H."/>
            <person name="Huntemann M."/>
            <person name="Han J."/>
            <person name="Chen A."/>
            <person name="Kyrpides N."/>
            <person name="Mavromatis K."/>
            <person name="Markowitz V."/>
            <person name="Palaniappan K."/>
            <person name="Ivanova N."/>
            <person name="Schaumberg A."/>
            <person name="Pati A."/>
            <person name="Liolios K."/>
            <person name="Nordberg H.P."/>
            <person name="Cantor M.N."/>
            <person name="Hua S.X."/>
            <person name="Woyke T."/>
        </authorList>
    </citation>
    <scope>NUCLEOTIDE SEQUENCE [LARGE SCALE GENOMIC DNA]</scope>
    <source>
        <strain evidence="9">DSM 15288</strain>
    </source>
</reference>
<evidence type="ECO:0000256" key="5">
    <source>
        <dbReference type="RuleBase" id="RU004404"/>
    </source>
</evidence>
<dbReference type="AlphaFoldDB" id="W0EAV8"/>
<sequence length="580" mass="63525">MMFRWNFKIKTAVALVLSMSLLLTTPVLAVENTLPEVRTLLQNQYVDPVSSEVLTAPSIEETLQKLGDPHTIYFTADQYQKFINSMDMTFSGIGVYIELVPEGIRITSVMAGSPAAEVGLQAGDLITEADGQALAGLPQETAVGLLRGLDGSSVQISVQRGGTTLNLTVMRRAIEIPTVEGNLVQDKIGYIAIHTFGATTPAGFDQVVKELKGKGAKAWIIDLRDNPGGYLSTALSLSGYFIGEQTALQTKDRSGEYVTYPGVKQEVTLSEPTMFLTNENSASASEILTSVVKDYNKATILGNRTYGKGSVQTMFPLSDGSVLKMTIAKFFSPYGHEINGVGVSPDIKIVNSDSEKAAELLLVSTGGSEENTRQNKYVRIFADGKYWDISLEQARTPDFWRAYADLMATINTANVQIGMGQERINVSEVEKEKGWPLFYPNYRELNGLQEVPLDKKFTVKFTSPINWQTVTADSLELIEKESGQRVPLEFVPLSDHELQVIPSDLLQSGKTYWLVTHRTIQGEQGVDLQEGAIAVVQTVAAESSSLKVQASQSQKPQKPQSELYPLPDYGQALMDIPIKN</sequence>
<evidence type="ECO:0000256" key="2">
    <source>
        <dbReference type="ARBA" id="ARBA00022670"/>
    </source>
</evidence>
<protein>
    <submittedName>
        <fullName evidence="8">Carboxyl-terminal protease</fullName>
    </submittedName>
</protein>
<dbReference type="STRING" id="871968.DESME_13955"/>
<dbReference type="NCBIfam" id="TIGR00225">
    <property type="entry name" value="prc"/>
    <property type="match status" value="1"/>
</dbReference>
<evidence type="ECO:0000313" key="9">
    <source>
        <dbReference type="Proteomes" id="UP000010847"/>
    </source>
</evidence>
<keyword evidence="2 5" id="KW-0645">Protease</keyword>
<keyword evidence="9" id="KW-1185">Reference proteome</keyword>
<dbReference type="InterPro" id="IPR005151">
    <property type="entry name" value="Tail-specific_protease"/>
</dbReference>
<dbReference type="Gene3D" id="3.30.750.44">
    <property type="match status" value="1"/>
</dbReference>
<dbReference type="GO" id="GO:0006508">
    <property type="term" value="P:proteolysis"/>
    <property type="evidence" value="ECO:0007669"/>
    <property type="project" value="UniProtKB-KW"/>
</dbReference>
<dbReference type="PANTHER" id="PTHR32060:SF30">
    <property type="entry name" value="CARBOXY-TERMINAL PROCESSING PROTEASE CTPA"/>
    <property type="match status" value="1"/>
</dbReference>
<accession>W0EAV8</accession>
<proteinExistence type="inferred from homology"/>
<dbReference type="SMART" id="SM00245">
    <property type="entry name" value="TSPc"/>
    <property type="match status" value="1"/>
</dbReference>
<dbReference type="SUPFAM" id="SSF52096">
    <property type="entry name" value="ClpP/crotonase"/>
    <property type="match status" value="1"/>
</dbReference>
<dbReference type="SUPFAM" id="SSF50156">
    <property type="entry name" value="PDZ domain-like"/>
    <property type="match status" value="1"/>
</dbReference>
<dbReference type="InterPro" id="IPR004447">
    <property type="entry name" value="Peptidase_S41A"/>
</dbReference>
<dbReference type="CDD" id="cd07560">
    <property type="entry name" value="Peptidase_S41_CPP"/>
    <property type="match status" value="1"/>
</dbReference>
<organism evidence="8 9">
    <name type="scientific">Desulfitobacterium metallireducens DSM 15288</name>
    <dbReference type="NCBI Taxonomy" id="871968"/>
    <lineage>
        <taxon>Bacteria</taxon>
        <taxon>Bacillati</taxon>
        <taxon>Bacillota</taxon>
        <taxon>Clostridia</taxon>
        <taxon>Eubacteriales</taxon>
        <taxon>Desulfitobacteriaceae</taxon>
        <taxon>Desulfitobacterium</taxon>
    </lineage>
</organism>
<dbReference type="eggNOG" id="COG0793">
    <property type="taxonomic scope" value="Bacteria"/>
</dbReference>
<dbReference type="InterPro" id="IPR001478">
    <property type="entry name" value="PDZ"/>
</dbReference>
<dbReference type="Pfam" id="PF17820">
    <property type="entry name" value="PDZ_6"/>
    <property type="match status" value="1"/>
</dbReference>
<dbReference type="Proteomes" id="UP000010847">
    <property type="component" value="Chromosome"/>
</dbReference>
<dbReference type="SMART" id="SM00228">
    <property type="entry name" value="PDZ"/>
    <property type="match status" value="1"/>
</dbReference>
<dbReference type="GO" id="GO:0004175">
    <property type="term" value="F:endopeptidase activity"/>
    <property type="evidence" value="ECO:0007669"/>
    <property type="project" value="TreeGrafter"/>
</dbReference>
<dbReference type="GO" id="GO:0030288">
    <property type="term" value="C:outer membrane-bounded periplasmic space"/>
    <property type="evidence" value="ECO:0007669"/>
    <property type="project" value="TreeGrafter"/>
</dbReference>
<dbReference type="HOGENOM" id="CLU_017295_3_1_9"/>
<dbReference type="GO" id="GO:0007165">
    <property type="term" value="P:signal transduction"/>
    <property type="evidence" value="ECO:0007669"/>
    <property type="project" value="TreeGrafter"/>
</dbReference>
<dbReference type="Gene3D" id="2.30.42.10">
    <property type="match status" value="1"/>
</dbReference>
<dbReference type="InterPro" id="IPR029045">
    <property type="entry name" value="ClpP/crotonase-like_dom_sf"/>
</dbReference>
<dbReference type="GO" id="GO:0008236">
    <property type="term" value="F:serine-type peptidase activity"/>
    <property type="evidence" value="ECO:0007669"/>
    <property type="project" value="UniProtKB-KW"/>
</dbReference>
<evidence type="ECO:0000256" key="3">
    <source>
        <dbReference type="ARBA" id="ARBA00022801"/>
    </source>
</evidence>
<dbReference type="Gene3D" id="3.90.226.10">
    <property type="entry name" value="2-enoyl-CoA Hydratase, Chain A, domain 1"/>
    <property type="match status" value="1"/>
</dbReference>
<dbReference type="PANTHER" id="PTHR32060">
    <property type="entry name" value="TAIL-SPECIFIC PROTEASE"/>
    <property type="match status" value="1"/>
</dbReference>
<dbReference type="Pfam" id="PF03572">
    <property type="entry name" value="Peptidase_S41"/>
    <property type="match status" value="1"/>
</dbReference>
<keyword evidence="3 5" id="KW-0378">Hydrolase</keyword>
<dbReference type="InterPro" id="IPR036034">
    <property type="entry name" value="PDZ_sf"/>
</dbReference>
<evidence type="ECO:0000256" key="4">
    <source>
        <dbReference type="ARBA" id="ARBA00022825"/>
    </source>
</evidence>
<dbReference type="InterPro" id="IPR041489">
    <property type="entry name" value="PDZ_6"/>
</dbReference>
<comment type="similarity">
    <text evidence="1 5">Belongs to the peptidase S41A family.</text>
</comment>
<dbReference type="EMBL" id="CP007032">
    <property type="protein sequence ID" value="AHF08010.1"/>
    <property type="molecule type" value="Genomic_DNA"/>
</dbReference>
<keyword evidence="6" id="KW-0732">Signal</keyword>
<evidence type="ECO:0000256" key="1">
    <source>
        <dbReference type="ARBA" id="ARBA00009179"/>
    </source>
</evidence>
<feature type="domain" description="PDZ" evidence="7">
    <location>
        <begin position="93"/>
        <end position="147"/>
    </location>
</feature>
<keyword evidence="4 5" id="KW-0720">Serine protease</keyword>
<name>W0EAV8_9FIRM</name>
<gene>
    <name evidence="8" type="ORF">DESME_13955</name>
</gene>
<dbReference type="CDD" id="cd06782">
    <property type="entry name" value="cpPDZ_CPP-like"/>
    <property type="match status" value="1"/>
</dbReference>
<dbReference type="KEGG" id="dmt:DESME_13955"/>
<dbReference type="RefSeq" id="WP_006715734.1">
    <property type="nucleotide sequence ID" value="NZ_CP007032.1"/>
</dbReference>
<evidence type="ECO:0000256" key="6">
    <source>
        <dbReference type="SAM" id="SignalP"/>
    </source>
</evidence>
<feature type="chain" id="PRO_5004787653" evidence="6">
    <location>
        <begin position="30"/>
        <end position="580"/>
    </location>
</feature>
<feature type="signal peptide" evidence="6">
    <location>
        <begin position="1"/>
        <end position="29"/>
    </location>
</feature>
<evidence type="ECO:0000313" key="8">
    <source>
        <dbReference type="EMBL" id="AHF08010.1"/>
    </source>
</evidence>
<evidence type="ECO:0000259" key="7">
    <source>
        <dbReference type="PROSITE" id="PS50106"/>
    </source>
</evidence>